<dbReference type="InterPro" id="IPR002347">
    <property type="entry name" value="SDR_fam"/>
</dbReference>
<feature type="signal peptide" evidence="4">
    <location>
        <begin position="1"/>
        <end position="20"/>
    </location>
</feature>
<protein>
    <submittedName>
        <fullName evidence="5">Uncharacterized protein</fullName>
    </submittedName>
</protein>
<dbReference type="InterPro" id="IPR045000">
    <property type="entry name" value="TR"/>
</dbReference>
<name>A0A7J6G3A6_CANSA</name>
<dbReference type="AlphaFoldDB" id="A0A7J6G3A6"/>
<dbReference type="PANTHER" id="PTHR42898:SF6">
    <property type="entry name" value="NADP-DEPENDENT MANNITOL DEHYDROGENASE"/>
    <property type="match status" value="1"/>
</dbReference>
<dbReference type="EMBL" id="JAATIP010000079">
    <property type="protein sequence ID" value="KAF4377471.1"/>
    <property type="molecule type" value="Genomic_DNA"/>
</dbReference>
<keyword evidence="1" id="KW-0521">NADP</keyword>
<feature type="chain" id="PRO_5029692198" evidence="4">
    <location>
        <begin position="21"/>
        <end position="164"/>
    </location>
</feature>
<evidence type="ECO:0000313" key="5">
    <source>
        <dbReference type="EMBL" id="KAF4377471.1"/>
    </source>
</evidence>
<evidence type="ECO:0000256" key="2">
    <source>
        <dbReference type="ARBA" id="ARBA00023002"/>
    </source>
</evidence>
<evidence type="ECO:0000256" key="3">
    <source>
        <dbReference type="ARBA" id="ARBA00025714"/>
    </source>
</evidence>
<evidence type="ECO:0000256" key="4">
    <source>
        <dbReference type="SAM" id="SignalP"/>
    </source>
</evidence>
<dbReference type="Proteomes" id="UP000525078">
    <property type="component" value="Unassembled WGS sequence"/>
</dbReference>
<dbReference type="Pfam" id="PF13561">
    <property type="entry name" value="adh_short_C2"/>
    <property type="match status" value="1"/>
</dbReference>
<comment type="caution">
    <text evidence="5">The sequence shown here is derived from an EMBL/GenBank/DDBJ whole genome shotgun (WGS) entry which is preliminary data.</text>
</comment>
<gene>
    <name evidence="5" type="ORF">F8388_024962</name>
</gene>
<evidence type="ECO:0000256" key="1">
    <source>
        <dbReference type="ARBA" id="ARBA00022857"/>
    </source>
</evidence>
<dbReference type="GO" id="GO:0016491">
    <property type="term" value="F:oxidoreductase activity"/>
    <property type="evidence" value="ECO:0007669"/>
    <property type="project" value="UniProtKB-KW"/>
</dbReference>
<dbReference type="PANTHER" id="PTHR42898">
    <property type="entry name" value="TROPINONE REDUCTASE"/>
    <property type="match status" value="1"/>
</dbReference>
<organism evidence="5 6">
    <name type="scientific">Cannabis sativa</name>
    <name type="common">Hemp</name>
    <name type="synonym">Marijuana</name>
    <dbReference type="NCBI Taxonomy" id="3483"/>
    <lineage>
        <taxon>Eukaryota</taxon>
        <taxon>Viridiplantae</taxon>
        <taxon>Streptophyta</taxon>
        <taxon>Embryophyta</taxon>
        <taxon>Tracheophyta</taxon>
        <taxon>Spermatophyta</taxon>
        <taxon>Magnoliopsida</taxon>
        <taxon>eudicotyledons</taxon>
        <taxon>Gunneridae</taxon>
        <taxon>Pentapetalae</taxon>
        <taxon>rosids</taxon>
        <taxon>fabids</taxon>
        <taxon>Rosales</taxon>
        <taxon>Cannabaceae</taxon>
        <taxon>Cannabis</taxon>
    </lineage>
</organism>
<dbReference type="SUPFAM" id="SSF51735">
    <property type="entry name" value="NAD(P)-binding Rossmann-fold domains"/>
    <property type="match status" value="1"/>
</dbReference>
<evidence type="ECO:0000313" key="6">
    <source>
        <dbReference type="Proteomes" id="UP000525078"/>
    </source>
</evidence>
<sequence>MVGAVAVHQAIVFPSALVWAMVCPMVVFPPLLGCGSCSPQFPGKLLTNRTWWALSTPSSVVWRLNHRHKQMLSTRDDPWGPEQIDHHPLSKWGLDLEPGDKEGILGELVDRNPIKRKAEPSDISSVVAFLCFSAASYVTGQVIYVDGGFTVSGFPNPSPDHDED</sequence>
<accession>A0A7J6G3A6</accession>
<proteinExistence type="inferred from homology"/>
<keyword evidence="4" id="KW-0732">Signal</keyword>
<keyword evidence="2" id="KW-0560">Oxidoreductase</keyword>
<dbReference type="InterPro" id="IPR036291">
    <property type="entry name" value="NAD(P)-bd_dom_sf"/>
</dbReference>
<comment type="similarity">
    <text evidence="3">Belongs to the short-chain dehydrogenases/reductases (SDR) family. SDR65C subfamily.</text>
</comment>
<reference evidence="5 6" key="1">
    <citation type="journal article" date="2020" name="bioRxiv">
        <title>Sequence and annotation of 42 cannabis genomes reveals extensive copy number variation in cannabinoid synthesis and pathogen resistance genes.</title>
        <authorList>
            <person name="Mckernan K.J."/>
            <person name="Helbert Y."/>
            <person name="Kane L.T."/>
            <person name="Ebling H."/>
            <person name="Zhang L."/>
            <person name="Liu B."/>
            <person name="Eaton Z."/>
            <person name="Mclaughlin S."/>
            <person name="Kingan S."/>
            <person name="Baybayan P."/>
            <person name="Concepcion G."/>
            <person name="Jordan M."/>
            <person name="Riva A."/>
            <person name="Barbazuk W."/>
            <person name="Harkins T."/>
        </authorList>
    </citation>
    <scope>NUCLEOTIDE SEQUENCE [LARGE SCALE GENOMIC DNA]</scope>
    <source>
        <strain evidence="6">cv. Jamaican Lion 4</strain>
        <tissue evidence="5">Leaf</tissue>
    </source>
</reference>
<dbReference type="Gene3D" id="3.40.50.720">
    <property type="entry name" value="NAD(P)-binding Rossmann-like Domain"/>
    <property type="match status" value="1"/>
</dbReference>